<evidence type="ECO:0000313" key="2">
    <source>
        <dbReference type="Proteomes" id="UP000694700"/>
    </source>
</evidence>
<dbReference type="PANTHER" id="PTHR14911:SF1">
    <property type="entry name" value="THUMP DOMAIN-CONTAINING PROTEIN 2"/>
    <property type="match status" value="1"/>
</dbReference>
<reference evidence="1" key="1">
    <citation type="submission" date="2025-08" db="UniProtKB">
        <authorList>
            <consortium name="Ensembl"/>
        </authorList>
    </citation>
    <scope>IDENTIFICATION</scope>
</reference>
<dbReference type="AlphaFoldDB" id="A0A8C1XLB9"/>
<dbReference type="GO" id="GO:0016423">
    <property type="term" value="F:tRNA (guanine) methyltransferase activity"/>
    <property type="evidence" value="ECO:0007669"/>
    <property type="project" value="TreeGrafter"/>
</dbReference>
<dbReference type="PANTHER" id="PTHR14911">
    <property type="entry name" value="THUMP DOMAIN-CONTAINING"/>
    <property type="match status" value="1"/>
</dbReference>
<name>A0A8C1XLB9_CYPCA</name>
<accession>A0A8C1XLB9</accession>
<organism evidence="1 2">
    <name type="scientific">Cyprinus carpio</name>
    <name type="common">Common carp</name>
    <dbReference type="NCBI Taxonomy" id="7962"/>
    <lineage>
        <taxon>Eukaryota</taxon>
        <taxon>Metazoa</taxon>
        <taxon>Chordata</taxon>
        <taxon>Craniata</taxon>
        <taxon>Vertebrata</taxon>
        <taxon>Euteleostomi</taxon>
        <taxon>Actinopterygii</taxon>
        <taxon>Neopterygii</taxon>
        <taxon>Teleostei</taxon>
        <taxon>Ostariophysi</taxon>
        <taxon>Cypriniformes</taxon>
        <taxon>Cyprinidae</taxon>
        <taxon>Cyprininae</taxon>
        <taxon>Cyprinus</taxon>
    </lineage>
</organism>
<evidence type="ECO:0000313" key="1">
    <source>
        <dbReference type="Ensembl" id="ENSCCRP00015084023.1"/>
    </source>
</evidence>
<sequence length="192" mass="21820">MAMRGVVEKIPGRVFFCSKADLHTVTQLKSAERLFLLLSKAEPISLPNNPELNNFCLVCKNLLGQTNTPHCQVMRSSQELQCIQQRGQKRKREEDEEDSLHTPSFRVSCRCSGVIARSHTSQVRIIGMAIKEDLGWKVDLRDVCGIFRHPLASRTYMKHNGLHSTIAWAMTSLCPKKVRSRMTFKEANAHTQ</sequence>
<dbReference type="Ensembl" id="ENSCCRT00015086761.1">
    <property type="protein sequence ID" value="ENSCCRP00015084023.1"/>
    <property type="gene ID" value="ENSCCRG00015033924.1"/>
</dbReference>
<dbReference type="GO" id="GO:0030488">
    <property type="term" value="P:tRNA methylation"/>
    <property type="evidence" value="ECO:0007669"/>
    <property type="project" value="TreeGrafter"/>
</dbReference>
<proteinExistence type="predicted"/>
<protein>
    <submittedName>
        <fullName evidence="1">Uncharacterized protein</fullName>
    </submittedName>
</protein>
<dbReference type="Proteomes" id="UP000694700">
    <property type="component" value="Unplaced"/>
</dbReference>